<dbReference type="PANTHER" id="PTHR10269:SF12">
    <property type="entry name" value="GLIAL CELL LINE-DERIVED NEUROTROPHIC FAMILY RECEPTOR-LIKE, ISOFORM E"/>
    <property type="match status" value="1"/>
</dbReference>
<feature type="domain" description="GDNF/GAS1" evidence="9">
    <location>
        <begin position="169"/>
        <end position="247"/>
    </location>
</feature>
<feature type="compositionally biased region" description="Pro residues" evidence="8">
    <location>
        <begin position="321"/>
        <end position="338"/>
    </location>
</feature>
<keyword evidence="7" id="KW-0325">Glycoprotein</keyword>
<evidence type="ECO:0000256" key="7">
    <source>
        <dbReference type="ARBA" id="ARBA00023180"/>
    </source>
</evidence>
<keyword evidence="4" id="KW-0732">Signal</keyword>
<evidence type="ECO:0000313" key="10">
    <source>
        <dbReference type="EMBL" id="CAP32643.1"/>
    </source>
</evidence>
<dbReference type="OMA" id="WCECESE"/>
<comment type="similarity">
    <text evidence="2">Belongs to the GDNFR family.</text>
</comment>
<dbReference type="InterPro" id="IPR016017">
    <property type="entry name" value="GDNF/GAS1"/>
</dbReference>
<accession>A8XJ16</accession>
<feature type="compositionally biased region" description="Acidic residues" evidence="8">
    <location>
        <begin position="704"/>
        <end position="713"/>
    </location>
</feature>
<feature type="domain" description="GDNF/GAS1" evidence="9">
    <location>
        <begin position="14"/>
        <end position="93"/>
    </location>
</feature>
<reference evidence="10 11" key="2">
    <citation type="journal article" date="2011" name="PLoS Genet.">
        <title>Caenorhabditis briggsae recombinant inbred line genotypes reveal inter-strain incompatibility and the evolution of recombination.</title>
        <authorList>
            <person name="Ross J.A."/>
            <person name="Koboldt D.C."/>
            <person name="Staisch J.E."/>
            <person name="Chamberlin H.M."/>
            <person name="Gupta B.P."/>
            <person name="Miller R.D."/>
            <person name="Baird S.E."/>
            <person name="Haag E.S."/>
        </authorList>
    </citation>
    <scope>NUCLEOTIDE SEQUENCE [LARGE SCALE GENOMIC DNA]</scope>
    <source>
        <strain evidence="10 11">AF16</strain>
    </source>
</reference>
<dbReference type="KEGG" id="cbr:CBG_13916"/>
<dbReference type="eggNOG" id="ENOG502QVX5">
    <property type="taxonomic scope" value="Eukaryota"/>
</dbReference>
<keyword evidence="3" id="KW-1003">Cell membrane</keyword>
<feature type="region of interest" description="Disordered" evidence="8">
    <location>
        <begin position="854"/>
        <end position="889"/>
    </location>
</feature>
<dbReference type="HOGENOM" id="CLU_288402_0_0_1"/>
<protein>
    <submittedName>
        <fullName evidence="10">Protein CBG13916</fullName>
    </submittedName>
</protein>
<dbReference type="WormBase" id="CBG13916a">
    <property type="protein sequence ID" value="CBP43613"/>
    <property type="gene ID" value="WBGene00034596"/>
</dbReference>
<evidence type="ECO:0000256" key="5">
    <source>
        <dbReference type="ARBA" id="ARBA00023136"/>
    </source>
</evidence>
<dbReference type="EMBL" id="HE601467">
    <property type="protein sequence ID" value="CAP32643.1"/>
    <property type="molecule type" value="Genomic_DNA"/>
</dbReference>
<dbReference type="AlphaFoldDB" id="A8XJ16"/>
<dbReference type="GO" id="GO:0007169">
    <property type="term" value="P:cell surface receptor protein tyrosine kinase signaling pathway"/>
    <property type="evidence" value="ECO:0007669"/>
    <property type="project" value="UniProtKB-ARBA"/>
</dbReference>
<comment type="subcellular location">
    <subcellularLocation>
        <location evidence="1">Cell membrane</location>
    </subcellularLocation>
</comment>
<feature type="domain" description="GDNF/GAS1" evidence="9">
    <location>
        <begin position="589"/>
        <end position="666"/>
    </location>
</feature>
<evidence type="ECO:0000313" key="11">
    <source>
        <dbReference type="Proteomes" id="UP000008549"/>
    </source>
</evidence>
<feature type="non-terminal residue" evidence="10">
    <location>
        <position position="1"/>
    </location>
</feature>
<organism evidence="10 11">
    <name type="scientific">Caenorhabditis briggsae</name>
    <dbReference type="NCBI Taxonomy" id="6238"/>
    <lineage>
        <taxon>Eukaryota</taxon>
        <taxon>Metazoa</taxon>
        <taxon>Ecdysozoa</taxon>
        <taxon>Nematoda</taxon>
        <taxon>Chromadorea</taxon>
        <taxon>Rhabditida</taxon>
        <taxon>Rhabditina</taxon>
        <taxon>Rhabditomorpha</taxon>
        <taxon>Rhabditoidea</taxon>
        <taxon>Rhabditidae</taxon>
        <taxon>Peloderinae</taxon>
        <taxon>Caenorhabditis</taxon>
    </lineage>
</organism>
<dbReference type="CTD" id="8576803"/>
<evidence type="ECO:0000313" key="12">
    <source>
        <dbReference type="WormBase" id="CBG13916a"/>
    </source>
</evidence>
<sequence>PLYFPESFECYDSCLHYRSTCLRNETCNHHLKRFQTTCGYELNVCSGTSPSDCVYHLHRIRDTFPTKTCTCYEAIGFSEECDFFRQIIWNHPCERKLKDVGEEIKISHRKLMQIKPKPAEILSENVPKPVFGGGEKRRTTRTPVADQIHQWKRQLSGDCKKATILQKTCDAALYQVCLKHVSCAQLWSMFRKNCDVDQDNQCRMVDREVCWQSFEGLTWSGLGDCQCTSSNSSDCHWIRLHTNYNKCIYEISKSGRFPVLQTLAQRTREDRENEQRMMSEQYQRRYENRQQNVPTTTSTTTTTTTTTPRPTTTTTTTTTTIPPPTRSPPPPRAPPATTVPPWWSQPATQLPRHRDTSYRQNNFRLKAVIDPPTTTMGYAWQEYQGPKKETPEMFKPKRTSASDFLWSQKVFQKKIFSKKIFFLKKRNKRANPPSFPNLNFSTQIDFIISKKCKNSNFPGSSCPDAIRRCESVDECRWHLGELRVRCSATATCKREECAASLQRFSMYVPFALVESIMFCHCAPEDENCLMQQILKSQKKSPQKIEKLLLIVKNKNSIKITENFLLIFDEFQEMIYPKCLYKSSGFMQTCTQSVQKCDQDTRCKHIRHALQAHCPVKNGECARSSLDDCRRTILSARASILEQPCFCKLSDVQCLAHQNTMIPTNPCIENAMIEYSRIMGYNKPGLATNRVTSTVDEVEGRNKDEQEEDEEEDEPIRRTASTVDIELDYNEISHIPITTVTFAPAVAPKTTYRPYQQQNNRKRMRTTTTTTTRAPMTTSAPTVIRTTKTTKTTTTTTTTTTMSPPMVTSKKSSFLDLFGIFGKKETANVDLEQKIIKPEQLENSEKEQMNEEEMMIKKSHDSPKKTKFRTTVTPPITSEAPPPWISTTPTVPTTTTVFTTHAPPPMEGCNTKDANGREIFTHIGAIMRKYVDWSGRCSTWCECESEDHLACAAMPCLDHGTCDAPLTTIEFGERVFLKDRGACYCETGNFVCEFAEEAPEMYPGLYMSIGYSQKDVELIRKTVPREILDKAGFSSSDASTDIASRMQIAFERILPKNLQCRIVTMNELSEPGNALYRIEWYGRNEMFNHTRTKWHSDGAEKICSPYVRKLADHFSLNESPRFQLVLSTVKQVKVLDYLDGLPQSGAAGGQKLYFAGFFKFHHIFLIIMLSFLAF</sequence>
<dbReference type="STRING" id="6238.A8XJ16"/>
<dbReference type="InParanoid" id="A8XJ16"/>
<dbReference type="SMART" id="SM00907">
    <property type="entry name" value="GDNF"/>
    <property type="match status" value="4"/>
</dbReference>
<dbReference type="GO" id="GO:0009897">
    <property type="term" value="C:external side of plasma membrane"/>
    <property type="evidence" value="ECO:0000318"/>
    <property type="project" value="GO_Central"/>
</dbReference>
<feature type="compositionally biased region" description="Low complexity" evidence="8">
    <location>
        <begin position="289"/>
        <end position="320"/>
    </location>
</feature>
<dbReference type="PANTHER" id="PTHR10269">
    <property type="entry name" value="GDNF RECEPTOR ALPHA"/>
    <property type="match status" value="1"/>
</dbReference>
<keyword evidence="6" id="KW-0675">Receptor</keyword>
<keyword evidence="5" id="KW-0472">Membrane</keyword>
<dbReference type="SUPFAM" id="SSF110035">
    <property type="entry name" value="GDNF receptor-like"/>
    <property type="match status" value="2"/>
</dbReference>
<evidence type="ECO:0000256" key="6">
    <source>
        <dbReference type="ARBA" id="ARBA00023170"/>
    </source>
</evidence>
<dbReference type="GeneID" id="8576803"/>
<dbReference type="GO" id="GO:0038023">
    <property type="term" value="F:signaling receptor activity"/>
    <property type="evidence" value="ECO:0000318"/>
    <property type="project" value="GO_Central"/>
</dbReference>
<evidence type="ECO:0000256" key="8">
    <source>
        <dbReference type="SAM" id="MobiDB-lite"/>
    </source>
</evidence>
<reference evidence="10 11" key="1">
    <citation type="journal article" date="2003" name="PLoS Biol.">
        <title>The genome sequence of Caenorhabditis briggsae: a platform for comparative genomics.</title>
        <authorList>
            <person name="Stein L.D."/>
            <person name="Bao Z."/>
            <person name="Blasiar D."/>
            <person name="Blumenthal T."/>
            <person name="Brent M.R."/>
            <person name="Chen N."/>
            <person name="Chinwalla A."/>
            <person name="Clarke L."/>
            <person name="Clee C."/>
            <person name="Coghlan A."/>
            <person name="Coulson A."/>
            <person name="D'Eustachio P."/>
            <person name="Fitch D.H."/>
            <person name="Fulton L.A."/>
            <person name="Fulton R.E."/>
            <person name="Griffiths-Jones S."/>
            <person name="Harris T.W."/>
            <person name="Hillier L.W."/>
            <person name="Kamath R."/>
            <person name="Kuwabara P.E."/>
            <person name="Mardis E.R."/>
            <person name="Marra M.A."/>
            <person name="Miner T.L."/>
            <person name="Minx P."/>
            <person name="Mullikin J.C."/>
            <person name="Plumb R.W."/>
            <person name="Rogers J."/>
            <person name="Schein J.E."/>
            <person name="Sohrmann M."/>
            <person name="Spieth J."/>
            <person name="Stajich J.E."/>
            <person name="Wei C."/>
            <person name="Willey D."/>
            <person name="Wilson R.K."/>
            <person name="Durbin R."/>
            <person name="Waterston R.H."/>
        </authorList>
    </citation>
    <scope>NUCLEOTIDE SEQUENCE [LARGE SCALE GENOMIC DNA]</scope>
    <source>
        <strain evidence="10 11">AF16</strain>
    </source>
</reference>
<evidence type="ECO:0000259" key="9">
    <source>
        <dbReference type="SMART" id="SM00907"/>
    </source>
</evidence>
<feature type="non-terminal residue" evidence="10">
    <location>
        <position position="1173"/>
    </location>
</feature>
<dbReference type="RefSeq" id="XP_002634811.1">
    <property type="nucleotide sequence ID" value="XM_002634765.1"/>
</dbReference>
<gene>
    <name evidence="10 12" type="ORF">CBG13916</name>
    <name evidence="10" type="ORF">CBG_13916</name>
</gene>
<name>A8XJ16_CAEBR</name>
<evidence type="ECO:0000256" key="3">
    <source>
        <dbReference type="ARBA" id="ARBA00022475"/>
    </source>
</evidence>
<keyword evidence="11" id="KW-1185">Reference proteome</keyword>
<dbReference type="Proteomes" id="UP000008549">
    <property type="component" value="Unassembled WGS sequence"/>
</dbReference>
<dbReference type="GO" id="GO:0007399">
    <property type="term" value="P:nervous system development"/>
    <property type="evidence" value="ECO:0000318"/>
    <property type="project" value="GO_Central"/>
</dbReference>
<dbReference type="GO" id="GO:0043235">
    <property type="term" value="C:receptor complex"/>
    <property type="evidence" value="ECO:0000318"/>
    <property type="project" value="GO_Central"/>
</dbReference>
<proteinExistence type="inferred from homology"/>
<feature type="compositionally biased region" description="Basic and acidic residues" evidence="8">
    <location>
        <begin position="854"/>
        <end position="863"/>
    </location>
</feature>
<dbReference type="Pfam" id="PF02351">
    <property type="entry name" value="GDNF"/>
    <property type="match status" value="1"/>
</dbReference>
<evidence type="ECO:0000256" key="4">
    <source>
        <dbReference type="ARBA" id="ARBA00022729"/>
    </source>
</evidence>
<dbReference type="InterPro" id="IPR003438">
    <property type="entry name" value="GDNF_rcpt"/>
</dbReference>
<feature type="region of interest" description="Disordered" evidence="8">
    <location>
        <begin position="286"/>
        <end position="355"/>
    </location>
</feature>
<feature type="domain" description="GDNF/GAS1" evidence="9">
    <location>
        <begin position="462"/>
        <end position="537"/>
    </location>
</feature>
<evidence type="ECO:0000256" key="1">
    <source>
        <dbReference type="ARBA" id="ARBA00004236"/>
    </source>
</evidence>
<dbReference type="InterPro" id="IPR037193">
    <property type="entry name" value="GDNF_alpha"/>
</dbReference>
<evidence type="ECO:0000256" key="2">
    <source>
        <dbReference type="ARBA" id="ARBA00005961"/>
    </source>
</evidence>
<feature type="region of interest" description="Disordered" evidence="8">
    <location>
        <begin position="689"/>
        <end position="717"/>
    </location>
</feature>